<name>A0A6C0B3W1_9ZZZZ</name>
<organism evidence="2">
    <name type="scientific">viral metagenome</name>
    <dbReference type="NCBI Taxonomy" id="1070528"/>
    <lineage>
        <taxon>unclassified sequences</taxon>
        <taxon>metagenomes</taxon>
        <taxon>organismal metagenomes</taxon>
    </lineage>
</organism>
<reference evidence="2" key="1">
    <citation type="journal article" date="2020" name="Nature">
        <title>Giant virus diversity and host interactions through global metagenomics.</title>
        <authorList>
            <person name="Schulz F."/>
            <person name="Roux S."/>
            <person name="Paez-Espino D."/>
            <person name="Jungbluth S."/>
            <person name="Walsh D.A."/>
            <person name="Denef V.J."/>
            <person name="McMahon K.D."/>
            <person name="Konstantinidis K.T."/>
            <person name="Eloe-Fadrosh E.A."/>
            <person name="Kyrpides N.C."/>
            <person name="Woyke T."/>
        </authorList>
    </citation>
    <scope>NUCLEOTIDE SEQUENCE</scope>
    <source>
        <strain evidence="2">GVMAG-M-3300009422-16</strain>
    </source>
</reference>
<proteinExistence type="predicted"/>
<feature type="compositionally biased region" description="Polar residues" evidence="1">
    <location>
        <begin position="183"/>
        <end position="197"/>
    </location>
</feature>
<evidence type="ECO:0000256" key="1">
    <source>
        <dbReference type="SAM" id="MobiDB-lite"/>
    </source>
</evidence>
<dbReference type="EMBL" id="MN739061">
    <property type="protein sequence ID" value="QHS86742.1"/>
    <property type="molecule type" value="Genomic_DNA"/>
</dbReference>
<sequence length="208" mass="23162">MSFTKLNYDKDAYAAYTKQSERTGSYHLEKPRVSSKQCYPYPVSVIPQQQGVSVFKNQLQVDVSSELLGITRKASLVPSKKYNPQCNVSCDTGYPCGQGVIGKCDGLKSGQHAGDDQLIHGENCFIPAEETRTTNPSCNLRGTGWNRWEWLCNDPQANIEINFPNNVSNRILVKDNHRPTIPNPINVNSSLPNNTDAGYNEGTYAKWS</sequence>
<evidence type="ECO:0000313" key="2">
    <source>
        <dbReference type="EMBL" id="QHS86742.1"/>
    </source>
</evidence>
<protein>
    <submittedName>
        <fullName evidence="2">Uncharacterized protein</fullName>
    </submittedName>
</protein>
<feature type="region of interest" description="Disordered" evidence="1">
    <location>
        <begin position="183"/>
        <end position="208"/>
    </location>
</feature>
<dbReference type="AlphaFoldDB" id="A0A6C0B3W1"/>
<accession>A0A6C0B3W1</accession>